<dbReference type="SFLD" id="SFLDG01018">
    <property type="entry name" value="Squalene/Phytoene_Synthase_Lik"/>
    <property type="match status" value="1"/>
</dbReference>
<dbReference type="InterPro" id="IPR019845">
    <property type="entry name" value="Squalene/phytoene_synthase_CS"/>
</dbReference>
<dbReference type="InterPro" id="IPR008949">
    <property type="entry name" value="Isoprenoid_synthase_dom_sf"/>
</dbReference>
<dbReference type="GO" id="GO:0051996">
    <property type="term" value="F:squalene synthase [NAD(P)H] activity"/>
    <property type="evidence" value="ECO:0007669"/>
    <property type="project" value="InterPro"/>
</dbReference>
<dbReference type="SUPFAM" id="SSF48576">
    <property type="entry name" value="Terpenoid synthases"/>
    <property type="match status" value="1"/>
</dbReference>
<dbReference type="PROSITE" id="PS01045">
    <property type="entry name" value="SQUALEN_PHYTOEN_SYN_2"/>
    <property type="match status" value="1"/>
</dbReference>
<dbReference type="GO" id="GO:0016117">
    <property type="term" value="P:carotenoid biosynthetic process"/>
    <property type="evidence" value="ECO:0007669"/>
    <property type="project" value="InterPro"/>
</dbReference>
<dbReference type="InterPro" id="IPR044843">
    <property type="entry name" value="Trans_IPPS_bact-type"/>
</dbReference>
<organism evidence="2 3">
    <name type="scientific">Methylocystis parvus</name>
    <dbReference type="NCBI Taxonomy" id="134"/>
    <lineage>
        <taxon>Bacteria</taxon>
        <taxon>Pseudomonadati</taxon>
        <taxon>Pseudomonadota</taxon>
        <taxon>Alphaproteobacteria</taxon>
        <taxon>Hyphomicrobiales</taxon>
        <taxon>Methylocystaceae</taxon>
        <taxon>Methylocystis</taxon>
    </lineage>
</organism>
<dbReference type="Gene3D" id="1.10.600.10">
    <property type="entry name" value="Farnesyl Diphosphate Synthase"/>
    <property type="match status" value="1"/>
</dbReference>
<dbReference type="NCBIfam" id="TIGR03465">
    <property type="entry name" value="HpnD"/>
    <property type="match status" value="1"/>
</dbReference>
<dbReference type="RefSeq" id="WP_016919455.1">
    <property type="nucleotide sequence ID" value="NZ_CP044331.1"/>
</dbReference>
<dbReference type="SFLD" id="SFLDS00005">
    <property type="entry name" value="Isoprenoid_Synthase_Type_I"/>
    <property type="match status" value="1"/>
</dbReference>
<dbReference type="InterPro" id="IPR002060">
    <property type="entry name" value="Squ/phyt_synthse"/>
</dbReference>
<gene>
    <name evidence="2" type="primary">hpnD</name>
    <name evidence="2" type="ORF">F7D14_11075</name>
</gene>
<name>A0A6B8M7N6_9HYPH</name>
<dbReference type="EMBL" id="CP044331">
    <property type="protein sequence ID" value="QGM97962.1"/>
    <property type="molecule type" value="Genomic_DNA"/>
</dbReference>
<accession>A0A6B8M7N6</accession>
<dbReference type="PANTHER" id="PTHR31480">
    <property type="entry name" value="BIFUNCTIONAL LYCOPENE CYCLASE/PHYTOENE SYNTHASE"/>
    <property type="match status" value="1"/>
</dbReference>
<dbReference type="EC" id="2.5.1.103" evidence="2"/>
<dbReference type="InterPro" id="IPR017828">
    <property type="entry name" value="SQ_synth_HpnD-like"/>
</dbReference>
<dbReference type="AlphaFoldDB" id="A0A6B8M7N6"/>
<evidence type="ECO:0000313" key="2">
    <source>
        <dbReference type="EMBL" id="QGM97962.1"/>
    </source>
</evidence>
<dbReference type="InterPro" id="IPR033904">
    <property type="entry name" value="Trans_IPPS_HH"/>
</dbReference>
<dbReference type="CDD" id="cd00683">
    <property type="entry name" value="Trans_IPPS_HH"/>
    <property type="match status" value="1"/>
</dbReference>
<dbReference type="SFLD" id="SFLDG01212">
    <property type="entry name" value="Phytoene_synthase_like"/>
    <property type="match status" value="1"/>
</dbReference>
<dbReference type="GO" id="GO:0004311">
    <property type="term" value="F:geranylgeranyl diphosphate synthase activity"/>
    <property type="evidence" value="ECO:0007669"/>
    <property type="project" value="InterPro"/>
</dbReference>
<protein>
    <submittedName>
        <fullName evidence="2">Presqualene diphosphate synthase HpnD</fullName>
        <ecNumber evidence="2">2.5.1.103</ecNumber>
    </submittedName>
</protein>
<evidence type="ECO:0000313" key="3">
    <source>
        <dbReference type="Proteomes" id="UP000422569"/>
    </source>
</evidence>
<sequence length="288" mass="32233">MTMQSLTDAAPLKTQGVAVKSSFYLAMRILEPARRDAMYAIYAFCRAVDDIADDEGDRDARREALDRWRYDLDELYAGRIRPRSAFLAEPVRRFKLDRADFEAIIDGMAMDVEEDICAPDWEKLELYCDRVASAVGRLSVRAFGMVEEDEAELPTAPKLLAYHLGRALQLTNILRDLDEDAARGRLYLPREALAEAGVPSHAPHAVLSNPALDQVCAPVMNRAREHFEQADLVMAGLPKNAVKAPYLMAAGYRSILERLTERGFSPPRAPVSMSRLKLIGALVRHAFL</sequence>
<dbReference type="Pfam" id="PF00494">
    <property type="entry name" value="SQS_PSY"/>
    <property type="match status" value="1"/>
</dbReference>
<dbReference type="Proteomes" id="UP000422569">
    <property type="component" value="Chromosome"/>
</dbReference>
<evidence type="ECO:0000256" key="1">
    <source>
        <dbReference type="ARBA" id="ARBA00022679"/>
    </source>
</evidence>
<keyword evidence="3" id="KW-1185">Reference proteome</keyword>
<reference evidence="2 3" key="1">
    <citation type="submission" date="2019-09" db="EMBL/GenBank/DDBJ databases">
        <title>Isolation and complete genome sequencing of Methylocystis species.</title>
        <authorList>
            <person name="Rumah B.L."/>
            <person name="Stead C.E."/>
            <person name="Stevens B.C."/>
            <person name="Minton N.P."/>
            <person name="Grosse-Honebrink A."/>
            <person name="Zhang Y."/>
        </authorList>
    </citation>
    <scope>NUCLEOTIDE SEQUENCE [LARGE SCALE GENOMIC DNA]</scope>
    <source>
        <strain evidence="2 3">BRCS2</strain>
    </source>
</reference>
<keyword evidence="1 2" id="KW-0808">Transferase</keyword>
<dbReference type="KEGG" id="mpar:F7D14_11075"/>
<proteinExistence type="predicted"/>